<sequence>MAWPGGILISRGSNPFHNAGSPSSAVYGSDGMDHTLILRLASVSALSHQPSFDDVEGGGAYRTGCSCKEP</sequence>
<comment type="caution">
    <text evidence="1">The sequence shown here is derived from an EMBL/GenBank/DDBJ whole genome shotgun (WGS) entry which is preliminary data.</text>
</comment>
<name>A0ABR2CHH5_9ROSI</name>
<dbReference type="EMBL" id="JBBPBM010000053">
    <property type="protein sequence ID" value="KAK8518261.1"/>
    <property type="molecule type" value="Genomic_DNA"/>
</dbReference>
<evidence type="ECO:0000313" key="1">
    <source>
        <dbReference type="EMBL" id="KAK8518261.1"/>
    </source>
</evidence>
<proteinExistence type="predicted"/>
<gene>
    <name evidence="1" type="ORF">V6N12_017414</name>
</gene>
<dbReference type="Proteomes" id="UP001472677">
    <property type="component" value="Unassembled WGS sequence"/>
</dbReference>
<reference evidence="1 2" key="1">
    <citation type="journal article" date="2024" name="G3 (Bethesda)">
        <title>Genome assembly of Hibiscus sabdariffa L. provides insights into metabolisms of medicinal natural products.</title>
        <authorList>
            <person name="Kim T."/>
        </authorList>
    </citation>
    <scope>NUCLEOTIDE SEQUENCE [LARGE SCALE GENOMIC DNA]</scope>
    <source>
        <strain evidence="1">TK-2024</strain>
        <tissue evidence="1">Old leaves</tissue>
    </source>
</reference>
<protein>
    <submittedName>
        <fullName evidence="1">Uncharacterized protein</fullName>
    </submittedName>
</protein>
<accession>A0ABR2CHH5</accession>
<keyword evidence="2" id="KW-1185">Reference proteome</keyword>
<organism evidence="1 2">
    <name type="scientific">Hibiscus sabdariffa</name>
    <name type="common">roselle</name>
    <dbReference type="NCBI Taxonomy" id="183260"/>
    <lineage>
        <taxon>Eukaryota</taxon>
        <taxon>Viridiplantae</taxon>
        <taxon>Streptophyta</taxon>
        <taxon>Embryophyta</taxon>
        <taxon>Tracheophyta</taxon>
        <taxon>Spermatophyta</taxon>
        <taxon>Magnoliopsida</taxon>
        <taxon>eudicotyledons</taxon>
        <taxon>Gunneridae</taxon>
        <taxon>Pentapetalae</taxon>
        <taxon>rosids</taxon>
        <taxon>malvids</taxon>
        <taxon>Malvales</taxon>
        <taxon>Malvaceae</taxon>
        <taxon>Malvoideae</taxon>
        <taxon>Hibiscus</taxon>
    </lineage>
</organism>
<evidence type="ECO:0000313" key="2">
    <source>
        <dbReference type="Proteomes" id="UP001472677"/>
    </source>
</evidence>